<evidence type="ECO:0000313" key="1">
    <source>
        <dbReference type="EMBL" id="CAH2396147.1"/>
    </source>
</evidence>
<reference evidence="1" key="1">
    <citation type="submission" date="2022-03" db="EMBL/GenBank/DDBJ databases">
        <authorList>
            <person name="Brunel B."/>
        </authorList>
    </citation>
    <scope>NUCLEOTIDE SEQUENCE</scope>
    <source>
        <strain evidence="1">STM4922sample</strain>
    </source>
</reference>
<protein>
    <recommendedName>
        <fullName evidence="3">Transposase</fullName>
    </recommendedName>
</protein>
<evidence type="ECO:0000313" key="2">
    <source>
        <dbReference type="Proteomes" id="UP001152604"/>
    </source>
</evidence>
<name>A0ABN8JHG6_9HYPH</name>
<sequence length="40" mass="4730">MLVGPKKSQNYRVHERVKLIVVYFIAIDEYSARSELTYLV</sequence>
<dbReference type="EMBL" id="CAKXZS010000008">
    <property type="protein sequence ID" value="CAH2396147.1"/>
    <property type="molecule type" value="Genomic_DNA"/>
</dbReference>
<gene>
    <name evidence="1" type="ORF">MES4922_160051</name>
</gene>
<accession>A0ABN8JHG6</accession>
<organism evidence="1 2">
    <name type="scientific">Mesorhizobium ventifaucium</name>
    <dbReference type="NCBI Taxonomy" id="666020"/>
    <lineage>
        <taxon>Bacteria</taxon>
        <taxon>Pseudomonadati</taxon>
        <taxon>Pseudomonadota</taxon>
        <taxon>Alphaproteobacteria</taxon>
        <taxon>Hyphomicrobiales</taxon>
        <taxon>Phyllobacteriaceae</taxon>
        <taxon>Mesorhizobium</taxon>
    </lineage>
</organism>
<comment type="caution">
    <text evidence="1">The sequence shown here is derived from an EMBL/GenBank/DDBJ whole genome shotgun (WGS) entry which is preliminary data.</text>
</comment>
<evidence type="ECO:0008006" key="3">
    <source>
        <dbReference type="Google" id="ProtNLM"/>
    </source>
</evidence>
<proteinExistence type="predicted"/>
<keyword evidence="2" id="KW-1185">Reference proteome</keyword>
<dbReference type="Proteomes" id="UP001152604">
    <property type="component" value="Unassembled WGS sequence"/>
</dbReference>